<dbReference type="GO" id="GO:0046872">
    <property type="term" value="F:metal ion binding"/>
    <property type="evidence" value="ECO:0007669"/>
    <property type="project" value="UniProtKB-KW"/>
</dbReference>
<keyword evidence="9" id="KW-0460">Magnesium</keyword>
<evidence type="ECO:0000313" key="12">
    <source>
        <dbReference type="EMBL" id="QAB16167.1"/>
    </source>
</evidence>
<keyword evidence="13" id="KW-1185">Reference proteome</keyword>
<evidence type="ECO:0000256" key="2">
    <source>
        <dbReference type="ARBA" id="ARBA00008282"/>
    </source>
</evidence>
<dbReference type="AlphaFoldDB" id="A0A410H5J2"/>
<evidence type="ECO:0000256" key="7">
    <source>
        <dbReference type="ARBA" id="ARBA00022723"/>
    </source>
</evidence>
<dbReference type="InterPro" id="IPR024932">
    <property type="entry name" value="ApbE"/>
</dbReference>
<keyword evidence="7" id="KW-0479">Metal-binding</keyword>
<dbReference type="Gene3D" id="3.10.520.10">
    <property type="entry name" value="ApbE-like domains"/>
    <property type="match status" value="1"/>
</dbReference>
<evidence type="ECO:0000256" key="8">
    <source>
        <dbReference type="ARBA" id="ARBA00022827"/>
    </source>
</evidence>
<organism evidence="12 13">
    <name type="scientific">Hydrogenovibrio thermophilus</name>
    <dbReference type="NCBI Taxonomy" id="265883"/>
    <lineage>
        <taxon>Bacteria</taxon>
        <taxon>Pseudomonadati</taxon>
        <taxon>Pseudomonadota</taxon>
        <taxon>Gammaproteobacteria</taxon>
        <taxon>Thiotrichales</taxon>
        <taxon>Piscirickettsiaceae</taxon>
        <taxon>Hydrogenovibrio</taxon>
    </lineage>
</organism>
<reference evidence="12 13" key="1">
    <citation type="journal article" date="2018" name="Environ. Microbiol.">
        <title>Genomes of ubiquitous marine and hypersaline Hydrogenovibrio, Thiomicrorhabdus and Thiomicrospira spp. encode a diversity of mechanisms to sustain chemolithoautotrophy in heterogeneous environments.</title>
        <authorList>
            <person name="Scott K.M."/>
            <person name="Williams J."/>
            <person name="Porter C.M.B."/>
            <person name="Russel S."/>
            <person name="Harmer T.L."/>
            <person name="Paul J.H."/>
            <person name="Antonen K.M."/>
            <person name="Bridges M.K."/>
            <person name="Camper G.J."/>
            <person name="Campla C.K."/>
            <person name="Casella L.G."/>
            <person name="Chase E."/>
            <person name="Conrad J.W."/>
            <person name="Cruz M.C."/>
            <person name="Dunlap D.S."/>
            <person name="Duran L."/>
            <person name="Fahsbender E.M."/>
            <person name="Goldsmith D.B."/>
            <person name="Keeley R.F."/>
            <person name="Kondoff M.R."/>
            <person name="Kussy B.I."/>
            <person name="Lane M.K."/>
            <person name="Lawler S."/>
            <person name="Leigh B.A."/>
            <person name="Lewis C."/>
            <person name="Lostal L.M."/>
            <person name="Marking D."/>
            <person name="Mancera P.A."/>
            <person name="McClenthan E.C."/>
            <person name="McIntyre E.A."/>
            <person name="Mine J.A."/>
            <person name="Modi S."/>
            <person name="Moore B.D."/>
            <person name="Morgan W.A."/>
            <person name="Nelson K.M."/>
            <person name="Nguyen K.N."/>
            <person name="Ogburn N."/>
            <person name="Parrino D.G."/>
            <person name="Pedapudi A.D."/>
            <person name="Pelham R.P."/>
            <person name="Preece A.M."/>
            <person name="Rampersad E.A."/>
            <person name="Richardson J.C."/>
            <person name="Rodgers C.M."/>
            <person name="Schaffer B.L."/>
            <person name="Sheridan N.E."/>
            <person name="Solone M.R."/>
            <person name="Staley Z.R."/>
            <person name="Tabuchi M."/>
            <person name="Waide R.J."/>
            <person name="Wanjugi P.W."/>
            <person name="Young S."/>
            <person name="Clum A."/>
            <person name="Daum C."/>
            <person name="Huntemann M."/>
            <person name="Ivanova N."/>
            <person name="Kyrpides N."/>
            <person name="Mikhailova N."/>
            <person name="Palaniappan K."/>
            <person name="Pillay M."/>
            <person name="Reddy T.B.K."/>
            <person name="Shapiro N."/>
            <person name="Stamatis D."/>
            <person name="Varghese N."/>
            <person name="Woyke T."/>
            <person name="Boden R."/>
            <person name="Freyermuth S.K."/>
            <person name="Kerfeld C.A."/>
        </authorList>
    </citation>
    <scope>NUCLEOTIDE SEQUENCE [LARGE SCALE GENOMIC DNA]</scope>
    <source>
        <strain evidence="12 13">JR-2</strain>
    </source>
</reference>
<dbReference type="Proteomes" id="UP000285478">
    <property type="component" value="Chromosome"/>
</dbReference>
<evidence type="ECO:0000256" key="5">
    <source>
        <dbReference type="ARBA" id="ARBA00022630"/>
    </source>
</evidence>
<comment type="catalytic activity">
    <reaction evidence="11">
        <text>L-threonyl-[protein] + FAD = FMN-L-threonyl-[protein] + AMP + H(+)</text>
        <dbReference type="Rhea" id="RHEA:36847"/>
        <dbReference type="Rhea" id="RHEA-COMP:11060"/>
        <dbReference type="Rhea" id="RHEA-COMP:11061"/>
        <dbReference type="ChEBI" id="CHEBI:15378"/>
        <dbReference type="ChEBI" id="CHEBI:30013"/>
        <dbReference type="ChEBI" id="CHEBI:57692"/>
        <dbReference type="ChEBI" id="CHEBI:74257"/>
        <dbReference type="ChEBI" id="CHEBI:456215"/>
        <dbReference type="EC" id="2.7.1.180"/>
    </reaction>
</comment>
<keyword evidence="6 12" id="KW-0808">Transferase</keyword>
<evidence type="ECO:0000256" key="3">
    <source>
        <dbReference type="ARBA" id="ARBA00011955"/>
    </source>
</evidence>
<evidence type="ECO:0000256" key="9">
    <source>
        <dbReference type="ARBA" id="ARBA00022842"/>
    </source>
</evidence>
<dbReference type="Pfam" id="PF02424">
    <property type="entry name" value="ApbE"/>
    <property type="match status" value="1"/>
</dbReference>
<evidence type="ECO:0000256" key="1">
    <source>
        <dbReference type="ARBA" id="ARBA00001946"/>
    </source>
</evidence>
<evidence type="ECO:0000256" key="4">
    <source>
        <dbReference type="ARBA" id="ARBA00016337"/>
    </source>
</evidence>
<dbReference type="RefSeq" id="WP_128385428.1">
    <property type="nucleotide sequence ID" value="NZ_CP035033.1"/>
</dbReference>
<name>A0A410H5J2_9GAMM</name>
<dbReference type="PANTHER" id="PTHR30040">
    <property type="entry name" value="THIAMINE BIOSYNTHESIS LIPOPROTEIN APBE"/>
    <property type="match status" value="1"/>
</dbReference>
<gene>
    <name evidence="12" type="ORF">EPV75_11075</name>
</gene>
<evidence type="ECO:0000256" key="10">
    <source>
        <dbReference type="ARBA" id="ARBA00031306"/>
    </source>
</evidence>
<dbReference type="EC" id="2.7.1.180" evidence="3"/>
<dbReference type="PANTHER" id="PTHR30040:SF2">
    <property type="entry name" value="FAD:PROTEIN FMN TRANSFERASE"/>
    <property type="match status" value="1"/>
</dbReference>
<evidence type="ECO:0000256" key="6">
    <source>
        <dbReference type="ARBA" id="ARBA00022679"/>
    </source>
</evidence>
<evidence type="ECO:0000256" key="11">
    <source>
        <dbReference type="ARBA" id="ARBA00048540"/>
    </source>
</evidence>
<proteinExistence type="inferred from homology"/>
<comment type="cofactor">
    <cofactor evidence="1">
        <name>Mg(2+)</name>
        <dbReference type="ChEBI" id="CHEBI:18420"/>
    </cofactor>
</comment>
<dbReference type="InterPro" id="IPR003374">
    <property type="entry name" value="ApbE-like_sf"/>
</dbReference>
<accession>A0A410H5J2</accession>
<dbReference type="EMBL" id="CP035033">
    <property type="protein sequence ID" value="QAB16167.1"/>
    <property type="molecule type" value="Genomic_DNA"/>
</dbReference>
<protein>
    <recommendedName>
        <fullName evidence="4">FAD:protein FMN transferase</fullName>
        <ecNumber evidence="3">2.7.1.180</ecNumber>
    </recommendedName>
    <alternativeName>
        <fullName evidence="10">Flavin transferase</fullName>
    </alternativeName>
</protein>
<keyword evidence="8" id="KW-0274">FAD</keyword>
<dbReference type="GO" id="GO:0016740">
    <property type="term" value="F:transferase activity"/>
    <property type="evidence" value="ECO:0007669"/>
    <property type="project" value="UniProtKB-KW"/>
</dbReference>
<evidence type="ECO:0000313" key="13">
    <source>
        <dbReference type="Proteomes" id="UP000285478"/>
    </source>
</evidence>
<dbReference type="KEGG" id="htr:EPV75_11075"/>
<keyword evidence="5" id="KW-0285">Flavoprotein</keyword>
<sequence length="265" mass="28554">MTWSKRMRPMMGTFVEVGFDSAVVSDVAWVFQRAFQALEEVVSLMSFHDVNSDLSRINAQPGQWVRVQAPTVALLQRAKQLMLDSDHLFNCTVGGYLVRDGILPEHEGYASALPVGRAEDLDIDGEAVRLRRPVLVTLDGIAKGFAVDRAVNAMQACGVENGWVNAGGDLRCFGAVTLPVALRTSDGYQTLTLQNAALACSNTSHSEDFPSKIFHSDGGSPDDVEISVQADSAWLADGVTKVLALAEPEARSALAKKLGARHLSL</sequence>
<dbReference type="SUPFAM" id="SSF143631">
    <property type="entry name" value="ApbE-like"/>
    <property type="match status" value="1"/>
</dbReference>
<comment type="similarity">
    <text evidence="2">Belongs to the ApbE family.</text>
</comment>